<dbReference type="KEGG" id="uam:UABAM_02251"/>
<protein>
    <submittedName>
        <fullName evidence="2">Uncharacterized protein</fullName>
    </submittedName>
</protein>
<keyword evidence="1" id="KW-0812">Transmembrane</keyword>
<name>A0A5S9IM01_UABAM</name>
<gene>
    <name evidence="2" type="ORF">UABAM_02251</name>
</gene>
<dbReference type="Proteomes" id="UP000326354">
    <property type="component" value="Chromosome"/>
</dbReference>
<evidence type="ECO:0000256" key="1">
    <source>
        <dbReference type="SAM" id="Phobius"/>
    </source>
</evidence>
<evidence type="ECO:0000313" key="3">
    <source>
        <dbReference type="Proteomes" id="UP000326354"/>
    </source>
</evidence>
<proteinExistence type="predicted"/>
<accession>A0A5S9IM01</accession>
<sequence>MEFEDFSKKLKQQDLMTILILQFALTMGVILFSGVIGGMFFMMENEVVNDNVDVLNILSAMAGVLSFSAIMFFVMLPKLRYKEDTLRGIFESEDPVASFMTQFRTTRIVQMAVLEGAALLGLVACLLAIVFGIMAENSAYWANLIPAVIMVLISATNFPTKSHLYGHFKHLQDNYSLVKR</sequence>
<keyword evidence="1" id="KW-0472">Membrane</keyword>
<feature type="transmembrane region" description="Helical" evidence="1">
    <location>
        <begin position="18"/>
        <end position="42"/>
    </location>
</feature>
<dbReference type="RefSeq" id="WP_151968077.1">
    <property type="nucleotide sequence ID" value="NZ_AP019860.1"/>
</dbReference>
<feature type="transmembrane region" description="Helical" evidence="1">
    <location>
        <begin position="54"/>
        <end position="76"/>
    </location>
</feature>
<organism evidence="2 3">
    <name type="scientific">Uabimicrobium amorphum</name>
    <dbReference type="NCBI Taxonomy" id="2596890"/>
    <lineage>
        <taxon>Bacteria</taxon>
        <taxon>Pseudomonadati</taxon>
        <taxon>Planctomycetota</taxon>
        <taxon>Candidatus Uabimicrobiia</taxon>
        <taxon>Candidatus Uabimicrobiales</taxon>
        <taxon>Candidatus Uabimicrobiaceae</taxon>
        <taxon>Candidatus Uabimicrobium</taxon>
    </lineage>
</organism>
<reference evidence="2 3" key="1">
    <citation type="submission" date="2019-08" db="EMBL/GenBank/DDBJ databases">
        <title>Complete genome sequence of Candidatus Uab amorphum.</title>
        <authorList>
            <person name="Shiratori T."/>
            <person name="Suzuki S."/>
            <person name="Kakizawa Y."/>
            <person name="Ishida K."/>
        </authorList>
    </citation>
    <scope>NUCLEOTIDE SEQUENCE [LARGE SCALE GENOMIC DNA]</scope>
    <source>
        <strain evidence="2 3">SRT547</strain>
    </source>
</reference>
<feature type="transmembrane region" description="Helical" evidence="1">
    <location>
        <begin position="140"/>
        <end position="159"/>
    </location>
</feature>
<evidence type="ECO:0000313" key="2">
    <source>
        <dbReference type="EMBL" id="BBM83896.1"/>
    </source>
</evidence>
<dbReference type="AlphaFoldDB" id="A0A5S9IM01"/>
<keyword evidence="3" id="KW-1185">Reference proteome</keyword>
<dbReference type="EMBL" id="AP019860">
    <property type="protein sequence ID" value="BBM83896.1"/>
    <property type="molecule type" value="Genomic_DNA"/>
</dbReference>
<keyword evidence="1" id="KW-1133">Transmembrane helix</keyword>
<feature type="transmembrane region" description="Helical" evidence="1">
    <location>
        <begin position="112"/>
        <end position="134"/>
    </location>
</feature>